<dbReference type="FunCoup" id="A0A151GHX1">
    <property type="interactions" value="17"/>
</dbReference>
<feature type="chain" id="PRO_5007580524" description="Integral membrane protein" evidence="3">
    <location>
        <begin position="29"/>
        <end position="588"/>
    </location>
</feature>
<dbReference type="PANTHER" id="PTHR31685">
    <property type="entry name" value="INTEGRAL MEMBRANE PROTEIN (AFU_ORTHOLOGUE AFUA_6G12730)-RELATED"/>
    <property type="match status" value="1"/>
</dbReference>
<proteinExistence type="predicted"/>
<dbReference type="AlphaFoldDB" id="A0A151GHX1"/>
<keyword evidence="2" id="KW-0472">Membrane</keyword>
<evidence type="ECO:0000313" key="7">
    <source>
        <dbReference type="Proteomes" id="UP000076580"/>
    </source>
</evidence>
<dbReference type="InParanoid" id="A0A151GHX1"/>
<dbReference type="Pfam" id="PF10348">
    <property type="entry name" value="DUF2427"/>
    <property type="match status" value="1"/>
</dbReference>
<name>A0A151GHX1_DRECN</name>
<evidence type="ECO:0008006" key="8">
    <source>
        <dbReference type="Google" id="ProtNLM"/>
    </source>
</evidence>
<feature type="transmembrane region" description="Helical" evidence="2">
    <location>
        <begin position="352"/>
        <end position="373"/>
    </location>
</feature>
<dbReference type="Pfam" id="PF10355">
    <property type="entry name" value="Ytp1"/>
    <property type="match status" value="1"/>
</dbReference>
<dbReference type="EMBL" id="LAYC01000002">
    <property type="protein sequence ID" value="KYK56680.1"/>
    <property type="molecule type" value="Genomic_DNA"/>
</dbReference>
<dbReference type="STRING" id="98403.A0A151GHX1"/>
<feature type="region of interest" description="Disordered" evidence="1">
    <location>
        <begin position="38"/>
        <end position="67"/>
    </location>
</feature>
<feature type="transmembrane region" description="Helical" evidence="2">
    <location>
        <begin position="442"/>
        <end position="460"/>
    </location>
</feature>
<accession>A0A151GHX1</accession>
<feature type="transmembrane region" description="Helical" evidence="2">
    <location>
        <begin position="393"/>
        <end position="412"/>
    </location>
</feature>
<organism evidence="6 7">
    <name type="scientific">Drechmeria coniospora</name>
    <name type="common">Nematophagous fungus</name>
    <name type="synonym">Meria coniospora</name>
    <dbReference type="NCBI Taxonomy" id="98403"/>
    <lineage>
        <taxon>Eukaryota</taxon>
        <taxon>Fungi</taxon>
        <taxon>Dikarya</taxon>
        <taxon>Ascomycota</taxon>
        <taxon>Pezizomycotina</taxon>
        <taxon>Sordariomycetes</taxon>
        <taxon>Hypocreomycetidae</taxon>
        <taxon>Hypocreales</taxon>
        <taxon>Ophiocordycipitaceae</taxon>
        <taxon>Drechmeria</taxon>
    </lineage>
</organism>
<feature type="transmembrane region" description="Helical" evidence="2">
    <location>
        <begin position="141"/>
        <end position="162"/>
    </location>
</feature>
<protein>
    <recommendedName>
        <fullName evidence="8">Integral membrane protein</fullName>
    </recommendedName>
</protein>
<feature type="domain" description="Protein YTP1-like C-terminal" evidence="5">
    <location>
        <begin position="286"/>
        <end position="572"/>
    </location>
</feature>
<keyword evidence="3" id="KW-0732">Signal</keyword>
<feature type="transmembrane region" description="Helical" evidence="2">
    <location>
        <begin position="79"/>
        <end position="102"/>
    </location>
</feature>
<dbReference type="InterPro" id="IPR018827">
    <property type="entry name" value="YTP1_C"/>
</dbReference>
<dbReference type="OrthoDB" id="4005299at2759"/>
<evidence type="ECO:0000259" key="5">
    <source>
        <dbReference type="Pfam" id="PF10355"/>
    </source>
</evidence>
<feature type="transmembrane region" description="Helical" evidence="2">
    <location>
        <begin position="548"/>
        <end position="570"/>
    </location>
</feature>
<sequence length="588" mass="63690">MERPYRHMGRPAIITLAVLLLLVGPSLAHQATAIPDYGGGLPPQHQPHQAHPHNESAAVDQPSSHGPSYFSHPDHAGLIYAHIALMVLSWVGVLPVAVMLSLSKSEHTLALQFVFLATNVAAVLSAVLYNAKTPDLYPNNAHHKIGWVVTCVAFAQAFINLLSKVRPRARAWHSKETLNYTPVSSVPTDGVYRLSNDSGQGTEPSTESLCSISLSTHGGSGDGLLLPRHGPVADHYRAAAGNTRRAFLSSLDDPPSLGASTALWRIWKFLRLLSRITDRVILPLGSVVLLTGIATFGRFFEGAGIFSGLAHWIKGGVFLWLGLFTLGRWSGSFAELGWAWNLRPPSAQRRNLPSAEFVESALIFFYGITNIFLEHLGGWGGEWTAQDLQHVGISAWFLGGGLCGMLVESTSIRRLLNAPVSKVLLDDPCPDEERQRQTTTPATYRFSMNPIPALVILLLGKMVSSHHQTSMVATMLHKQWGGLLMGASIARGLSYVLLFLRPPQSSLPSRPPTELLASFGLIAGGIIFMTSSAGTITAMENSDLDAMFMYTITMGVVGLLMAWEIVVLAIKGWASRVERHPASLATTS</sequence>
<keyword evidence="2" id="KW-1133">Transmembrane helix</keyword>
<feature type="signal peptide" evidence="3">
    <location>
        <begin position="1"/>
        <end position="28"/>
    </location>
</feature>
<dbReference type="Proteomes" id="UP000076580">
    <property type="component" value="Chromosome 02"/>
</dbReference>
<evidence type="ECO:0000313" key="6">
    <source>
        <dbReference type="EMBL" id="KYK56680.1"/>
    </source>
</evidence>
<dbReference type="InterPro" id="IPR018825">
    <property type="entry name" value="DUF2427"/>
</dbReference>
<gene>
    <name evidence="6" type="ORF">DCS_03682</name>
</gene>
<reference evidence="6 7" key="1">
    <citation type="journal article" date="2016" name="Sci. Rep.">
        <title>Insights into Adaptations to a Near-Obligate Nematode Endoparasitic Lifestyle from the Finished Genome of Drechmeria coniospora.</title>
        <authorList>
            <person name="Zhang L."/>
            <person name="Zhou Z."/>
            <person name="Guo Q."/>
            <person name="Fokkens L."/>
            <person name="Miskei M."/>
            <person name="Pocsi I."/>
            <person name="Zhang W."/>
            <person name="Chen M."/>
            <person name="Wang L."/>
            <person name="Sun Y."/>
            <person name="Donzelli B.G."/>
            <person name="Gibson D.M."/>
            <person name="Nelson D.R."/>
            <person name="Luo J.G."/>
            <person name="Rep M."/>
            <person name="Liu H."/>
            <person name="Yang S."/>
            <person name="Wang J."/>
            <person name="Krasnoff S.B."/>
            <person name="Xu Y."/>
            <person name="Molnar I."/>
            <person name="Lin M."/>
        </authorList>
    </citation>
    <scope>NUCLEOTIDE SEQUENCE [LARGE SCALE GENOMIC DNA]</scope>
    <source>
        <strain evidence="6 7">ARSEF 6962</strain>
    </source>
</reference>
<feature type="transmembrane region" description="Helical" evidence="2">
    <location>
        <begin position="512"/>
        <end position="536"/>
    </location>
</feature>
<evidence type="ECO:0000256" key="2">
    <source>
        <dbReference type="SAM" id="Phobius"/>
    </source>
</evidence>
<feature type="transmembrane region" description="Helical" evidence="2">
    <location>
        <begin position="109"/>
        <end position="129"/>
    </location>
</feature>
<feature type="domain" description="DUF2427" evidence="4">
    <location>
        <begin position="68"/>
        <end position="165"/>
    </location>
</feature>
<evidence type="ECO:0000256" key="1">
    <source>
        <dbReference type="SAM" id="MobiDB-lite"/>
    </source>
</evidence>
<keyword evidence="2" id="KW-0812">Transmembrane</keyword>
<evidence type="ECO:0000256" key="3">
    <source>
        <dbReference type="SAM" id="SignalP"/>
    </source>
</evidence>
<comment type="caution">
    <text evidence="6">The sequence shown here is derived from an EMBL/GenBank/DDBJ whole genome shotgun (WGS) entry which is preliminary data.</text>
</comment>
<evidence type="ECO:0000259" key="4">
    <source>
        <dbReference type="Pfam" id="PF10348"/>
    </source>
</evidence>
<dbReference type="PANTHER" id="PTHR31685:SF3">
    <property type="entry name" value="INTEGRAL MEMBRANE PROTEIN (AFU_ORTHOLOGUE AFUA_6G12730)"/>
    <property type="match status" value="1"/>
</dbReference>
<dbReference type="RefSeq" id="XP_040656032.1">
    <property type="nucleotide sequence ID" value="XM_040800999.1"/>
</dbReference>
<keyword evidence="7" id="KW-1185">Reference proteome</keyword>
<dbReference type="Gene3D" id="1.20.120.1770">
    <property type="match status" value="1"/>
</dbReference>
<dbReference type="GeneID" id="63716325"/>
<feature type="transmembrane region" description="Helical" evidence="2">
    <location>
        <begin position="480"/>
        <end position="500"/>
    </location>
</feature>
<feature type="transmembrane region" description="Helical" evidence="2">
    <location>
        <begin position="280"/>
        <end position="300"/>
    </location>
</feature>
<feature type="transmembrane region" description="Helical" evidence="2">
    <location>
        <begin position="312"/>
        <end position="331"/>
    </location>
</feature>